<feature type="chain" id="PRO_5014644536" evidence="1">
    <location>
        <begin position="23"/>
        <end position="310"/>
    </location>
</feature>
<protein>
    <submittedName>
        <fullName evidence="2">Uncharacterized protein</fullName>
    </submittedName>
</protein>
<organism evidence="2 3">
    <name type="scientific">Salegentibacter salinarum</name>
    <dbReference type="NCBI Taxonomy" id="447422"/>
    <lineage>
        <taxon>Bacteria</taxon>
        <taxon>Pseudomonadati</taxon>
        <taxon>Bacteroidota</taxon>
        <taxon>Flavobacteriia</taxon>
        <taxon>Flavobacteriales</taxon>
        <taxon>Flavobacteriaceae</taxon>
        <taxon>Salegentibacter</taxon>
    </lineage>
</organism>
<evidence type="ECO:0000256" key="1">
    <source>
        <dbReference type="SAM" id="SignalP"/>
    </source>
</evidence>
<evidence type="ECO:0000313" key="2">
    <source>
        <dbReference type="EMBL" id="PKD20391.1"/>
    </source>
</evidence>
<sequence length="310" mass="36448">MKIKLILFVLAITIGLFSSCNSGNSSKTVNQEKNTVEANNDTPPETWQEHWFDHEQLLTRIHYTDDLAVYYDEDVDTTITWPKEYLDKVWVYVKNVYGDFGDDPRLYAIFHTGKYSGGHPSVYMDESHDYRNVVDCGPYDWKERKPEAGLSMVIHEIGHIVEGATNGVKENPAWEIWKDSKWAEIFIYDVYKGVGDEEFAQQTYDDMMGTYDDFPQENTQWFKDWFFPIYSNYGESEVLKSFYDLLYEHFPKKDNDKAFARRMNMGEFIHFWSGAAKTNLQAQAEKAFGWTDEWETQFKKAQSDFEDVTY</sequence>
<keyword evidence="3" id="KW-1185">Reference proteome</keyword>
<dbReference type="AlphaFoldDB" id="A0A2N0U064"/>
<proteinExistence type="predicted"/>
<dbReference type="OrthoDB" id="5134860at2"/>
<accession>A0A2N0U064</accession>
<dbReference type="RefSeq" id="WP_079713909.1">
    <property type="nucleotide sequence ID" value="NZ_FUZC01000012.1"/>
</dbReference>
<keyword evidence="1" id="KW-0732">Signal</keyword>
<dbReference type="Proteomes" id="UP000232673">
    <property type="component" value="Unassembled WGS sequence"/>
</dbReference>
<comment type="caution">
    <text evidence="2">The sequence shown here is derived from an EMBL/GenBank/DDBJ whole genome shotgun (WGS) entry which is preliminary data.</text>
</comment>
<name>A0A2N0U064_9FLAO</name>
<dbReference type="EMBL" id="LKTS01000005">
    <property type="protein sequence ID" value="PKD20391.1"/>
    <property type="molecule type" value="Genomic_DNA"/>
</dbReference>
<feature type="signal peptide" evidence="1">
    <location>
        <begin position="1"/>
        <end position="22"/>
    </location>
</feature>
<gene>
    <name evidence="2" type="ORF">APR41_14020</name>
</gene>
<evidence type="ECO:0000313" key="3">
    <source>
        <dbReference type="Proteomes" id="UP000232673"/>
    </source>
</evidence>
<dbReference type="STRING" id="447422.SAMN05660903_02887"/>
<reference evidence="2 3" key="1">
    <citation type="submission" date="2015-10" db="EMBL/GenBank/DDBJ databases">
        <title>Draft genome sequence of Salegentibacter salinarum KCTC 12975.</title>
        <authorList>
            <person name="Lin W."/>
            <person name="Zheng Q."/>
        </authorList>
    </citation>
    <scope>NUCLEOTIDE SEQUENCE [LARGE SCALE GENOMIC DNA]</scope>
    <source>
        <strain evidence="2 3">KCTC 12975</strain>
    </source>
</reference>
<dbReference type="PROSITE" id="PS51257">
    <property type="entry name" value="PROKAR_LIPOPROTEIN"/>
    <property type="match status" value="1"/>
</dbReference>